<dbReference type="InterPro" id="IPR025110">
    <property type="entry name" value="AMP-bd_C"/>
</dbReference>
<accession>A0AAD9TIG6</accession>
<dbReference type="PANTHER" id="PTHR24096">
    <property type="entry name" value="LONG-CHAIN-FATTY-ACID--COA LIGASE"/>
    <property type="match status" value="1"/>
</dbReference>
<evidence type="ECO:0000313" key="7">
    <source>
        <dbReference type="EMBL" id="KAK2636725.1"/>
    </source>
</evidence>
<evidence type="ECO:0000256" key="1">
    <source>
        <dbReference type="ARBA" id="ARBA00001946"/>
    </source>
</evidence>
<evidence type="ECO:0000256" key="2">
    <source>
        <dbReference type="ARBA" id="ARBA00006432"/>
    </source>
</evidence>
<feature type="region of interest" description="Disordered" evidence="4">
    <location>
        <begin position="1"/>
        <end position="47"/>
    </location>
</feature>
<evidence type="ECO:0000259" key="6">
    <source>
        <dbReference type="Pfam" id="PF13193"/>
    </source>
</evidence>
<comment type="similarity">
    <text evidence="2">Belongs to the ATP-dependent AMP-binding enzyme family.</text>
</comment>
<comment type="caution">
    <text evidence="7">The sequence shown here is derived from an EMBL/GenBank/DDBJ whole genome shotgun (WGS) entry which is preliminary data.</text>
</comment>
<dbReference type="Gene3D" id="3.30.300.30">
    <property type="match status" value="1"/>
</dbReference>
<evidence type="ECO:0008006" key="9">
    <source>
        <dbReference type="Google" id="ProtNLM"/>
    </source>
</evidence>
<proteinExistence type="inferred from homology"/>
<dbReference type="PROSITE" id="PS00455">
    <property type="entry name" value="AMP_BINDING"/>
    <property type="match status" value="1"/>
</dbReference>
<feature type="domain" description="AMP-dependent synthetase/ligase" evidence="5">
    <location>
        <begin position="92"/>
        <end position="447"/>
    </location>
</feature>
<dbReference type="Proteomes" id="UP001280121">
    <property type="component" value="Unassembled WGS sequence"/>
</dbReference>
<feature type="domain" description="AMP-binding enzyme C-terminal" evidence="6">
    <location>
        <begin position="499"/>
        <end position="574"/>
    </location>
</feature>
<dbReference type="Pfam" id="PF00501">
    <property type="entry name" value="AMP-binding"/>
    <property type="match status" value="1"/>
</dbReference>
<dbReference type="FunFam" id="3.30.300.30:FF:000007">
    <property type="entry name" value="4-coumarate--CoA ligase 2"/>
    <property type="match status" value="1"/>
</dbReference>
<dbReference type="Pfam" id="PF13193">
    <property type="entry name" value="AMP-binding_C"/>
    <property type="match status" value="1"/>
</dbReference>
<keyword evidence="8" id="KW-1185">Reference proteome</keyword>
<reference evidence="7" key="1">
    <citation type="journal article" date="2023" name="Plant J.">
        <title>Genome sequences and population genomics provide insights into the demographic history, inbreeding, and mutation load of two 'living fossil' tree species of Dipteronia.</title>
        <authorList>
            <person name="Feng Y."/>
            <person name="Comes H.P."/>
            <person name="Chen J."/>
            <person name="Zhu S."/>
            <person name="Lu R."/>
            <person name="Zhang X."/>
            <person name="Li P."/>
            <person name="Qiu J."/>
            <person name="Olsen K.M."/>
            <person name="Qiu Y."/>
        </authorList>
    </citation>
    <scope>NUCLEOTIDE SEQUENCE</scope>
    <source>
        <strain evidence="7">KIB01</strain>
    </source>
</reference>
<dbReference type="EMBL" id="JANJYI010000009">
    <property type="protein sequence ID" value="KAK2636725.1"/>
    <property type="molecule type" value="Genomic_DNA"/>
</dbReference>
<evidence type="ECO:0000259" key="5">
    <source>
        <dbReference type="Pfam" id="PF00501"/>
    </source>
</evidence>
<feature type="compositionally biased region" description="Polar residues" evidence="4">
    <location>
        <begin position="18"/>
        <end position="33"/>
    </location>
</feature>
<dbReference type="InterPro" id="IPR000873">
    <property type="entry name" value="AMP-dep_synth/lig_dom"/>
</dbReference>
<dbReference type="AlphaFoldDB" id="A0AAD9TIG6"/>
<protein>
    <recommendedName>
        <fullName evidence="9">4-coumarate--CoA ligase-like 9</fullName>
    </recommendedName>
</protein>
<gene>
    <name evidence="7" type="ORF">Ddye_031517</name>
</gene>
<dbReference type="Gene3D" id="3.40.50.12780">
    <property type="entry name" value="N-terminal domain of ligase-like"/>
    <property type="match status" value="1"/>
</dbReference>
<sequence length="592" mass="64307">MQNTVEPEPEPEPKTVPVSLNASKNSPNSTSKMSKPDPLITNSSIDPKSGFCSETNTYHSIRPAVPLPPESAPISVTSYIFSLLDSHPPPHSAAAIVDAATRRRILYPDFVLRIKTLALSLRNKFDLCKGDVAFVLSPNSIHIPVLYLSLMFLGVVVSPSNPSGTEPEILRLIRISKPVIAFATSEMANKIPSLEHGTVLLDSPEFESLTTSTELELGETDRAMVQQSDAAVILYSSGTTGMVKGVMLSHRNWIASLAAAHAVRKKARDSSPAIAMCTVPYFHVYGFRYSLTALAMGETLVFMGGTGRFALGVMLRAIEELRVRHVAASPPVVSMLALDGGGVISNSYDLSSLEVVGCGGAHLTPGVIEKFRKELPTVQLAQAYGMTESTGRVFGTVGPEECKQAGATGKLMSNCTAKIVDPETGIPQPPTKPGEIWLRGSFIMKGYVGDEEATAAILDREGWLRTGDLGYIDREGFLFYVDRIKELIKYKGYQVAPAELEHQLHSHPDIVDAAVVPYPEERVGQVPVAFVVRKHGSTLDESEIKEFIARQVASYKKIRRVIFISSIPRNSPGKVLRKDLIKLALSKSISKL</sequence>
<organism evidence="7 8">
    <name type="scientific">Dipteronia dyeriana</name>
    <dbReference type="NCBI Taxonomy" id="168575"/>
    <lineage>
        <taxon>Eukaryota</taxon>
        <taxon>Viridiplantae</taxon>
        <taxon>Streptophyta</taxon>
        <taxon>Embryophyta</taxon>
        <taxon>Tracheophyta</taxon>
        <taxon>Spermatophyta</taxon>
        <taxon>Magnoliopsida</taxon>
        <taxon>eudicotyledons</taxon>
        <taxon>Gunneridae</taxon>
        <taxon>Pentapetalae</taxon>
        <taxon>rosids</taxon>
        <taxon>malvids</taxon>
        <taxon>Sapindales</taxon>
        <taxon>Sapindaceae</taxon>
        <taxon>Hippocastanoideae</taxon>
        <taxon>Acereae</taxon>
        <taxon>Dipteronia</taxon>
    </lineage>
</organism>
<name>A0AAD9TIG6_9ROSI</name>
<evidence type="ECO:0000313" key="8">
    <source>
        <dbReference type="Proteomes" id="UP001280121"/>
    </source>
</evidence>
<evidence type="ECO:0000256" key="3">
    <source>
        <dbReference type="ARBA" id="ARBA00022598"/>
    </source>
</evidence>
<dbReference type="InterPro" id="IPR045851">
    <property type="entry name" value="AMP-bd_C_sf"/>
</dbReference>
<dbReference type="SUPFAM" id="SSF56801">
    <property type="entry name" value="Acetyl-CoA synthetase-like"/>
    <property type="match status" value="1"/>
</dbReference>
<dbReference type="PANTHER" id="PTHR24096:SF362">
    <property type="entry name" value="4-COUMARATE--COA LIGASE-LIKE 9"/>
    <property type="match status" value="1"/>
</dbReference>
<dbReference type="InterPro" id="IPR042099">
    <property type="entry name" value="ANL_N_sf"/>
</dbReference>
<dbReference type="InterPro" id="IPR020845">
    <property type="entry name" value="AMP-binding_CS"/>
</dbReference>
<evidence type="ECO:0000256" key="4">
    <source>
        <dbReference type="SAM" id="MobiDB-lite"/>
    </source>
</evidence>
<comment type="cofactor">
    <cofactor evidence="1">
        <name>Mg(2+)</name>
        <dbReference type="ChEBI" id="CHEBI:18420"/>
    </cofactor>
</comment>
<dbReference type="GO" id="GO:0016405">
    <property type="term" value="F:CoA-ligase activity"/>
    <property type="evidence" value="ECO:0007669"/>
    <property type="project" value="TreeGrafter"/>
</dbReference>
<keyword evidence="3" id="KW-0436">Ligase</keyword>